<evidence type="ECO:0000313" key="5">
    <source>
        <dbReference type="Proteomes" id="UP000322077"/>
    </source>
</evidence>
<dbReference type="InterPro" id="IPR019257">
    <property type="entry name" value="MeTrfase_dom"/>
</dbReference>
<organism evidence="4 5">
    <name type="scientific">Sphingomonas montanisoli</name>
    <dbReference type="NCBI Taxonomy" id="2606412"/>
    <lineage>
        <taxon>Bacteria</taxon>
        <taxon>Pseudomonadati</taxon>
        <taxon>Pseudomonadota</taxon>
        <taxon>Alphaproteobacteria</taxon>
        <taxon>Sphingomonadales</taxon>
        <taxon>Sphingomonadaceae</taxon>
        <taxon>Sphingomonas</taxon>
    </lineage>
</organism>
<evidence type="ECO:0000256" key="1">
    <source>
        <dbReference type="ARBA" id="ARBA00022603"/>
    </source>
</evidence>
<dbReference type="EC" id="2.1.1.44" evidence="4"/>
<reference evidence="4 5" key="1">
    <citation type="submission" date="2019-08" db="EMBL/GenBank/DDBJ databases">
        <authorList>
            <person name="Wang G."/>
            <person name="Xu Z."/>
        </authorList>
    </citation>
    <scope>NUCLEOTIDE SEQUENCE [LARGE SCALE GENOMIC DNA]</scope>
    <source>
        <strain evidence="4 5">ZX</strain>
    </source>
</reference>
<sequence length="326" mass="35422">MLATRPDAAGLLRFHDHEPAQDDFRTALVAGLSGVSKSIPCRFLYDASGSLLFDRICELPEYYPTRTEVGILGANAAEMAAVIGSCAQIVELGSGSSAKIGLLLDALDAPWSYVPIDISREHLLGAAQAIQQQYPALRVEAVCADFAQEFDLPANDGGGARICFYPGSTIGNLTPSEALAFLTQWSARLGRGALMIIGVDLRKDASILEPAYDDAAGVTARFSLNMLARANRELGTDFDVSRFRHRAIYHPDTGRVGIDLVAQADQIIHLDHHRFRVAEGEAIHIEDSWKYHISDFQALAAKAGFAARDVWTDDARLFSVHLLEVA</sequence>
<evidence type="ECO:0000256" key="2">
    <source>
        <dbReference type="ARBA" id="ARBA00022679"/>
    </source>
</evidence>
<keyword evidence="1 4" id="KW-0489">Methyltransferase</keyword>
<protein>
    <submittedName>
        <fullName evidence="4">L-histidine N(Alpha)-methyltransferase</fullName>
        <ecNumber evidence="4">2.1.1.44</ecNumber>
    </submittedName>
</protein>
<keyword evidence="2 4" id="KW-0808">Transferase</keyword>
<dbReference type="AlphaFoldDB" id="A0A5D9CHN8"/>
<dbReference type="SUPFAM" id="SSF53335">
    <property type="entry name" value="S-adenosyl-L-methionine-dependent methyltransferases"/>
    <property type="match status" value="1"/>
</dbReference>
<name>A0A5D9CHN8_9SPHN</name>
<evidence type="ECO:0000259" key="3">
    <source>
        <dbReference type="Pfam" id="PF10017"/>
    </source>
</evidence>
<dbReference type="EMBL" id="VTOU01000001">
    <property type="protein sequence ID" value="TZG29631.1"/>
    <property type="molecule type" value="Genomic_DNA"/>
</dbReference>
<dbReference type="InterPro" id="IPR029063">
    <property type="entry name" value="SAM-dependent_MTases_sf"/>
</dbReference>
<dbReference type="Proteomes" id="UP000322077">
    <property type="component" value="Unassembled WGS sequence"/>
</dbReference>
<evidence type="ECO:0000313" key="4">
    <source>
        <dbReference type="EMBL" id="TZG29631.1"/>
    </source>
</evidence>
<comment type="caution">
    <text evidence="4">The sequence shown here is derived from an EMBL/GenBank/DDBJ whole genome shotgun (WGS) entry which is preliminary data.</text>
</comment>
<feature type="domain" description="Histidine-specific methyltransferase SAM-dependent" evidence="3">
    <location>
        <begin position="25"/>
        <end position="324"/>
    </location>
</feature>
<dbReference type="Gene3D" id="3.40.50.150">
    <property type="entry name" value="Vaccinia Virus protein VP39"/>
    <property type="match status" value="1"/>
</dbReference>
<accession>A0A5D9CHN8</accession>
<dbReference type="PANTHER" id="PTHR43397">
    <property type="entry name" value="ERGOTHIONEINE BIOSYNTHESIS PROTEIN 1"/>
    <property type="match status" value="1"/>
</dbReference>
<proteinExistence type="predicted"/>
<dbReference type="PIRSF" id="PIRSF018005">
    <property type="entry name" value="UCP018005"/>
    <property type="match status" value="1"/>
</dbReference>
<dbReference type="GO" id="GO:0052706">
    <property type="term" value="F:L-histidine N(alpha)-methyltransferase activity"/>
    <property type="evidence" value="ECO:0007669"/>
    <property type="project" value="UniProtKB-EC"/>
</dbReference>
<gene>
    <name evidence="4" type="primary">egtD</name>
    <name evidence="4" type="ORF">FYJ91_01345</name>
</gene>
<dbReference type="GO" id="GO:0032259">
    <property type="term" value="P:methylation"/>
    <property type="evidence" value="ECO:0007669"/>
    <property type="project" value="UniProtKB-KW"/>
</dbReference>
<dbReference type="PANTHER" id="PTHR43397:SF1">
    <property type="entry name" value="ERGOTHIONEINE BIOSYNTHESIS PROTEIN 1"/>
    <property type="match status" value="1"/>
</dbReference>
<dbReference type="InterPro" id="IPR017804">
    <property type="entry name" value="MeTrfase_EgtD-like"/>
</dbReference>
<dbReference type="Pfam" id="PF10017">
    <property type="entry name" value="Methyltransf_33"/>
    <property type="match status" value="1"/>
</dbReference>
<dbReference type="InterPro" id="IPR051128">
    <property type="entry name" value="EgtD_Methyltrsf_superfamily"/>
</dbReference>
<dbReference type="NCBIfam" id="TIGR03438">
    <property type="entry name" value="egtD_ergothio"/>
    <property type="match status" value="1"/>
</dbReference>
<dbReference type="InterPro" id="IPR035094">
    <property type="entry name" value="EgtD"/>
</dbReference>
<keyword evidence="5" id="KW-1185">Reference proteome</keyword>